<feature type="region of interest" description="Disordered" evidence="5">
    <location>
        <begin position="318"/>
        <end position="346"/>
    </location>
</feature>
<dbReference type="EMBL" id="KZ993862">
    <property type="protein sequence ID" value="RKO94568.1"/>
    <property type="molecule type" value="Genomic_DNA"/>
</dbReference>
<dbReference type="PROSITE" id="PS50089">
    <property type="entry name" value="ZF_RING_2"/>
    <property type="match status" value="1"/>
</dbReference>
<feature type="compositionally biased region" description="Acidic residues" evidence="5">
    <location>
        <begin position="572"/>
        <end position="582"/>
    </location>
</feature>
<feature type="region of interest" description="Disordered" evidence="5">
    <location>
        <begin position="1"/>
        <end position="50"/>
    </location>
</feature>
<feature type="compositionally biased region" description="Acidic residues" evidence="5">
    <location>
        <begin position="408"/>
        <end position="419"/>
    </location>
</feature>
<evidence type="ECO:0000259" key="6">
    <source>
        <dbReference type="PROSITE" id="PS50089"/>
    </source>
</evidence>
<dbReference type="SMART" id="SM00184">
    <property type="entry name" value="RING"/>
    <property type="match status" value="1"/>
</dbReference>
<dbReference type="Pfam" id="PF00097">
    <property type="entry name" value="zf-C3HC4"/>
    <property type="match status" value="1"/>
</dbReference>
<feature type="region of interest" description="Disordered" evidence="5">
    <location>
        <begin position="468"/>
        <end position="627"/>
    </location>
</feature>
<dbReference type="SUPFAM" id="SSF57850">
    <property type="entry name" value="RING/U-box"/>
    <property type="match status" value="1"/>
</dbReference>
<feature type="compositionally biased region" description="Acidic residues" evidence="5">
    <location>
        <begin position="551"/>
        <end position="565"/>
    </location>
</feature>
<dbReference type="OrthoDB" id="6105938at2759"/>
<feature type="compositionally biased region" description="Acidic residues" evidence="5">
    <location>
        <begin position="599"/>
        <end position="614"/>
    </location>
</feature>
<protein>
    <recommendedName>
        <fullName evidence="6">RING-type domain-containing protein</fullName>
    </recommendedName>
</protein>
<dbReference type="PROSITE" id="PS00518">
    <property type="entry name" value="ZF_RING_1"/>
    <property type="match status" value="1"/>
</dbReference>
<evidence type="ECO:0000313" key="7">
    <source>
        <dbReference type="EMBL" id="RKO94568.1"/>
    </source>
</evidence>
<name>A0A4P9WRP6_9FUNG</name>
<feature type="compositionally biased region" description="Acidic residues" evidence="5">
    <location>
        <begin position="520"/>
        <end position="537"/>
    </location>
</feature>
<organism evidence="7 8">
    <name type="scientific">Blyttiomyces helicus</name>
    <dbReference type="NCBI Taxonomy" id="388810"/>
    <lineage>
        <taxon>Eukaryota</taxon>
        <taxon>Fungi</taxon>
        <taxon>Fungi incertae sedis</taxon>
        <taxon>Chytridiomycota</taxon>
        <taxon>Chytridiomycota incertae sedis</taxon>
        <taxon>Chytridiomycetes</taxon>
        <taxon>Chytridiomycetes incertae sedis</taxon>
        <taxon>Blyttiomyces</taxon>
    </lineage>
</organism>
<dbReference type="InterPro" id="IPR013083">
    <property type="entry name" value="Znf_RING/FYVE/PHD"/>
</dbReference>
<feature type="compositionally biased region" description="Acidic residues" evidence="5">
    <location>
        <begin position="324"/>
        <end position="334"/>
    </location>
</feature>
<dbReference type="GO" id="GO:0008270">
    <property type="term" value="F:zinc ion binding"/>
    <property type="evidence" value="ECO:0007669"/>
    <property type="project" value="UniProtKB-KW"/>
</dbReference>
<evidence type="ECO:0000313" key="8">
    <source>
        <dbReference type="Proteomes" id="UP000269721"/>
    </source>
</evidence>
<keyword evidence="2 4" id="KW-0863">Zinc-finger</keyword>
<reference evidence="8" key="1">
    <citation type="journal article" date="2018" name="Nat. Microbiol.">
        <title>Leveraging single-cell genomics to expand the fungal tree of life.</title>
        <authorList>
            <person name="Ahrendt S.R."/>
            <person name="Quandt C.A."/>
            <person name="Ciobanu D."/>
            <person name="Clum A."/>
            <person name="Salamov A."/>
            <person name="Andreopoulos B."/>
            <person name="Cheng J.F."/>
            <person name="Woyke T."/>
            <person name="Pelin A."/>
            <person name="Henrissat B."/>
            <person name="Reynolds N.K."/>
            <person name="Benny G.L."/>
            <person name="Smith M.E."/>
            <person name="James T.Y."/>
            <person name="Grigoriev I.V."/>
        </authorList>
    </citation>
    <scope>NUCLEOTIDE SEQUENCE [LARGE SCALE GENOMIC DNA]</scope>
</reference>
<keyword evidence="1" id="KW-0479">Metal-binding</keyword>
<keyword evidence="3" id="KW-0862">Zinc</keyword>
<accession>A0A4P9WRP6</accession>
<evidence type="ECO:0000256" key="4">
    <source>
        <dbReference type="PROSITE-ProRule" id="PRU00175"/>
    </source>
</evidence>
<proteinExistence type="predicted"/>
<evidence type="ECO:0000256" key="1">
    <source>
        <dbReference type="ARBA" id="ARBA00022723"/>
    </source>
</evidence>
<dbReference type="InterPro" id="IPR018957">
    <property type="entry name" value="Znf_C3HC4_RING-type"/>
</dbReference>
<feature type="region of interest" description="Disordered" evidence="5">
    <location>
        <begin position="385"/>
        <end position="427"/>
    </location>
</feature>
<keyword evidence="8" id="KW-1185">Reference proteome</keyword>
<gene>
    <name evidence="7" type="ORF">BDK51DRAFT_52499</name>
</gene>
<dbReference type="AlphaFoldDB" id="A0A4P9WRP6"/>
<dbReference type="Proteomes" id="UP000269721">
    <property type="component" value="Unassembled WGS sequence"/>
</dbReference>
<evidence type="ECO:0000256" key="2">
    <source>
        <dbReference type="ARBA" id="ARBA00022771"/>
    </source>
</evidence>
<dbReference type="InterPro" id="IPR001841">
    <property type="entry name" value="Znf_RING"/>
</dbReference>
<evidence type="ECO:0000256" key="3">
    <source>
        <dbReference type="ARBA" id="ARBA00022833"/>
    </source>
</evidence>
<feature type="domain" description="RING-type" evidence="6">
    <location>
        <begin position="160"/>
        <end position="215"/>
    </location>
</feature>
<dbReference type="Gene3D" id="3.30.40.10">
    <property type="entry name" value="Zinc/RING finger domain, C3HC4 (zinc finger)"/>
    <property type="match status" value="1"/>
</dbReference>
<sequence length="627" mass="69668">MSDPPHPVTAARPVSPPQSSGSPSTRRAPAASQNRRKTPQTESPTHPHVVATSSAWVVECDIMDDLKVQVMNEKIAGRANKLQTEYISILEGQLAMARRKIQVEHTKKNEAVKALKEAKLQIGDLCSGGSPNILPVSHLQLPYPVGKCFRLRKLKAGISCAICLDILSVPHTINCGHSYCFECVISNGQLCVRFRDEGLRAWLASHDRKRCPTCRADVKQKPIVNLAMVDQVESVLNHMENDDEKEEALGRLERLKEAFKAKENPWNEIFPDRGSAVVVVDYEDGVRRCGNCSWEIVDGICENCETYFDVENLSEHEDLRSDLSDDEDSEDSDECGFTSEGYPMQTADVTPVTGSIAGHSWTESELQDEDDNYEQGDVMLFAASNSDEGTDDGNGGGDGLYGAHLEGGEDSVDDSDDDAATAGIGNNGLRGMMLRAFRAPFSFRRSATLSHDSDDMAEAYDVAITPRPYDVDYSDSETVGPAAFDESRFTGDDRGSPMWSDEEDDDDDSPRPKRRRPDFVDDEAEEDEDDQDSDDDDDRPRLKRRRALVIDEADEEDEDHEDEDASVLKPSDDEDDEEDEDEAHWPGKRQRRALAVLPESDEDDEDAYAADGVDEAWTVDGREDEED</sequence>
<evidence type="ECO:0000256" key="5">
    <source>
        <dbReference type="SAM" id="MobiDB-lite"/>
    </source>
</evidence>
<feature type="compositionally biased region" description="Basic and acidic residues" evidence="5">
    <location>
        <begin position="485"/>
        <end position="495"/>
    </location>
</feature>
<dbReference type="InterPro" id="IPR017907">
    <property type="entry name" value="Znf_RING_CS"/>
</dbReference>